<evidence type="ECO:0000256" key="10">
    <source>
        <dbReference type="ARBA" id="ARBA00044991"/>
    </source>
</evidence>
<dbReference type="EMBL" id="NBXE01000019">
    <property type="protein sequence ID" value="RFA27715.1"/>
    <property type="molecule type" value="Genomic_DNA"/>
</dbReference>
<evidence type="ECO:0000256" key="8">
    <source>
        <dbReference type="ARBA" id="ARBA00044926"/>
    </source>
</evidence>
<evidence type="ECO:0000313" key="11">
    <source>
        <dbReference type="EMBL" id="RFA27715.1"/>
    </source>
</evidence>
<dbReference type="Gene3D" id="3.40.50.1000">
    <property type="entry name" value="HAD superfamily/HAD-like"/>
    <property type="match status" value="1"/>
</dbReference>
<evidence type="ECO:0000256" key="4">
    <source>
        <dbReference type="ARBA" id="ARBA00022723"/>
    </source>
</evidence>
<organism evidence="11 12">
    <name type="scientific">Subtercola boreus</name>
    <dbReference type="NCBI Taxonomy" id="120213"/>
    <lineage>
        <taxon>Bacteria</taxon>
        <taxon>Bacillati</taxon>
        <taxon>Actinomycetota</taxon>
        <taxon>Actinomycetes</taxon>
        <taxon>Micrococcales</taxon>
        <taxon>Microbacteriaceae</taxon>
        <taxon>Subtercola</taxon>
    </lineage>
</organism>
<keyword evidence="5" id="KW-0460">Magnesium</keyword>
<evidence type="ECO:0000256" key="3">
    <source>
        <dbReference type="ARBA" id="ARBA00022553"/>
    </source>
</evidence>
<evidence type="ECO:0000256" key="9">
    <source>
        <dbReference type="ARBA" id="ARBA00044968"/>
    </source>
</evidence>
<evidence type="ECO:0000256" key="5">
    <source>
        <dbReference type="ARBA" id="ARBA00022842"/>
    </source>
</evidence>
<evidence type="ECO:0000256" key="6">
    <source>
        <dbReference type="ARBA" id="ARBA00023235"/>
    </source>
</evidence>
<name>A0A3E0WBX2_9MICO</name>
<dbReference type="InterPro" id="IPR036412">
    <property type="entry name" value="HAD-like_sf"/>
</dbReference>
<comment type="catalytic activity">
    <reaction evidence="8">
        <text>beta-D-glucose 1-phosphate = beta-D-glucose 6-phosphate</text>
        <dbReference type="Rhea" id="RHEA:20113"/>
        <dbReference type="ChEBI" id="CHEBI:57684"/>
        <dbReference type="ChEBI" id="CHEBI:58247"/>
        <dbReference type="EC" id="5.4.2.6"/>
    </reaction>
</comment>
<evidence type="ECO:0000313" key="12">
    <source>
        <dbReference type="Proteomes" id="UP000257080"/>
    </source>
</evidence>
<dbReference type="NCBIfam" id="TIGR02009">
    <property type="entry name" value="PGMB-YQAB-SF"/>
    <property type="match status" value="1"/>
</dbReference>
<keyword evidence="6" id="KW-0413">Isomerase</keyword>
<dbReference type="SUPFAM" id="SSF56784">
    <property type="entry name" value="HAD-like"/>
    <property type="match status" value="1"/>
</dbReference>
<dbReference type="InterPro" id="IPR006439">
    <property type="entry name" value="HAD-SF_hydro_IA"/>
</dbReference>
<dbReference type="EC" id="5.4.2.6" evidence="9"/>
<comment type="cofactor">
    <cofactor evidence="1">
        <name>Mg(2+)</name>
        <dbReference type="ChEBI" id="CHEBI:18420"/>
    </cofactor>
</comment>
<sequence length="249" mass="25772">MPGTQPPANLEAYAAVLFDLDGVLTPTADLHMKAWSALFTAYLAELPDAQPYTDDDYYTHLDGKKRDDGVSAVLASRGIELPFGSPDDDESAETVSGLGNRKNAEFTRILHRDGIAPYPGSKALVDDLRSHGVPVAVVSSSKNARWVLEAAGLLPYFSVIVDGVVATEEGLPGKPAPDLFLDGARKLGVTPASSVVFEDALVGVAAGHAGGFGLVVGVDRGAGQQALLDAGASVVVDDLAVFVRTGAGS</sequence>
<accession>A0A3E0WBX2</accession>
<dbReference type="InterPro" id="IPR051600">
    <property type="entry name" value="Beta-PGM-like"/>
</dbReference>
<dbReference type="PANTHER" id="PTHR46193">
    <property type="entry name" value="6-PHOSPHOGLUCONATE PHOSPHATASE"/>
    <property type="match status" value="1"/>
</dbReference>
<dbReference type="InterPro" id="IPR023214">
    <property type="entry name" value="HAD_sf"/>
</dbReference>
<keyword evidence="3" id="KW-0597">Phosphoprotein</keyword>
<dbReference type="AlphaFoldDB" id="A0A3E0WBX2"/>
<dbReference type="InterPro" id="IPR023198">
    <property type="entry name" value="PGP-like_dom2"/>
</dbReference>
<dbReference type="GO" id="GO:0008801">
    <property type="term" value="F:beta-phosphoglucomutase activity"/>
    <property type="evidence" value="ECO:0007669"/>
    <property type="project" value="UniProtKB-EC"/>
</dbReference>
<comment type="similarity">
    <text evidence="2">Belongs to the HAD-like hydrolase superfamily. CbbY/CbbZ/Gph/YieH family.</text>
</comment>
<gene>
    <name evidence="11" type="ORF">B7R25_07090</name>
</gene>
<dbReference type="Pfam" id="PF00702">
    <property type="entry name" value="Hydrolase"/>
    <property type="match status" value="1"/>
</dbReference>
<proteinExistence type="inferred from homology"/>
<reference evidence="11 12" key="1">
    <citation type="submission" date="2017-04" db="EMBL/GenBank/DDBJ databases">
        <title>Comparative genome analysis of Subtercola boreus.</title>
        <authorList>
            <person name="Cho Y.-J."/>
            <person name="Cho A."/>
            <person name="Kim O.-S."/>
            <person name="Lee J.-I."/>
        </authorList>
    </citation>
    <scope>NUCLEOTIDE SEQUENCE [LARGE SCALE GENOMIC DNA]</scope>
    <source>
        <strain evidence="11 12">P28004</strain>
    </source>
</reference>
<dbReference type="OrthoDB" id="9797743at2"/>
<evidence type="ECO:0000256" key="2">
    <source>
        <dbReference type="ARBA" id="ARBA00006171"/>
    </source>
</evidence>
<keyword evidence="7" id="KW-0119">Carbohydrate metabolism</keyword>
<dbReference type="GO" id="GO:0046872">
    <property type="term" value="F:metal ion binding"/>
    <property type="evidence" value="ECO:0007669"/>
    <property type="project" value="UniProtKB-KW"/>
</dbReference>
<protein>
    <recommendedName>
        <fullName evidence="10">Beta-phosphoglucomutase</fullName>
        <ecNumber evidence="9">5.4.2.6</ecNumber>
    </recommendedName>
</protein>
<evidence type="ECO:0000256" key="1">
    <source>
        <dbReference type="ARBA" id="ARBA00001946"/>
    </source>
</evidence>
<dbReference type="Gene3D" id="1.10.150.240">
    <property type="entry name" value="Putative phosphatase, domain 2"/>
    <property type="match status" value="1"/>
</dbReference>
<dbReference type="SFLD" id="SFLDS00003">
    <property type="entry name" value="Haloacid_Dehalogenase"/>
    <property type="match status" value="1"/>
</dbReference>
<comment type="caution">
    <text evidence="11">The sequence shown here is derived from an EMBL/GenBank/DDBJ whole genome shotgun (WGS) entry which is preliminary data.</text>
</comment>
<dbReference type="PANTHER" id="PTHR46193:SF18">
    <property type="entry name" value="HEXITOL PHOSPHATASE B"/>
    <property type="match status" value="1"/>
</dbReference>
<dbReference type="InterPro" id="IPR010976">
    <property type="entry name" value="B-phosphoglucomutase_hydrolase"/>
</dbReference>
<dbReference type="Proteomes" id="UP000257080">
    <property type="component" value="Unassembled WGS sequence"/>
</dbReference>
<dbReference type="SFLD" id="SFLDG01129">
    <property type="entry name" value="C1.5:_HAD__Beta-PGM__Phosphata"/>
    <property type="match status" value="1"/>
</dbReference>
<dbReference type="NCBIfam" id="TIGR01509">
    <property type="entry name" value="HAD-SF-IA-v3"/>
    <property type="match status" value="1"/>
</dbReference>
<keyword evidence="4" id="KW-0479">Metal-binding</keyword>
<evidence type="ECO:0000256" key="7">
    <source>
        <dbReference type="ARBA" id="ARBA00023277"/>
    </source>
</evidence>